<keyword evidence="3" id="KW-1185">Reference proteome</keyword>
<name>A0A2V5IIE1_9EURO</name>
<proteinExistence type="predicted"/>
<dbReference type="AlphaFoldDB" id="A0A2V5IIE1"/>
<accession>A0A2V5IIE1</accession>
<protein>
    <submittedName>
        <fullName evidence="2">Uncharacterized protein</fullName>
    </submittedName>
</protein>
<evidence type="ECO:0000313" key="2">
    <source>
        <dbReference type="EMBL" id="PYI33934.1"/>
    </source>
</evidence>
<dbReference type="Proteomes" id="UP000248817">
    <property type="component" value="Unassembled WGS sequence"/>
</dbReference>
<organism evidence="2 3">
    <name type="scientific">Aspergillus indologenus CBS 114.80</name>
    <dbReference type="NCBI Taxonomy" id="1450541"/>
    <lineage>
        <taxon>Eukaryota</taxon>
        <taxon>Fungi</taxon>
        <taxon>Dikarya</taxon>
        <taxon>Ascomycota</taxon>
        <taxon>Pezizomycotina</taxon>
        <taxon>Eurotiomycetes</taxon>
        <taxon>Eurotiomycetidae</taxon>
        <taxon>Eurotiales</taxon>
        <taxon>Aspergillaceae</taxon>
        <taxon>Aspergillus</taxon>
        <taxon>Aspergillus subgen. Circumdati</taxon>
    </lineage>
</organism>
<evidence type="ECO:0000313" key="3">
    <source>
        <dbReference type="Proteomes" id="UP000248817"/>
    </source>
</evidence>
<gene>
    <name evidence="2" type="ORF">BP00DRAFT_88524</name>
</gene>
<feature type="compositionally biased region" description="Basic and acidic residues" evidence="1">
    <location>
        <begin position="1"/>
        <end position="11"/>
    </location>
</feature>
<dbReference type="EMBL" id="KZ825479">
    <property type="protein sequence ID" value="PYI33934.1"/>
    <property type="molecule type" value="Genomic_DNA"/>
</dbReference>
<sequence length="127" mass="14254">MHRQDGADPSRHYRSQPTGDRSHAAHWATNRPDAREDPPGPNDHPGGGLMAPTLIGLINHGLRALETVLRVGRRPWLLDKIRLLLSITREVRLGGEIVAVIDYFIQIYSLRVANRHKKALESFIDVA</sequence>
<evidence type="ECO:0000256" key="1">
    <source>
        <dbReference type="SAM" id="MobiDB-lite"/>
    </source>
</evidence>
<feature type="region of interest" description="Disordered" evidence="1">
    <location>
        <begin position="1"/>
        <end position="50"/>
    </location>
</feature>
<reference evidence="2 3" key="1">
    <citation type="submission" date="2018-02" db="EMBL/GenBank/DDBJ databases">
        <title>The genomes of Aspergillus section Nigri reveals drivers in fungal speciation.</title>
        <authorList>
            <consortium name="DOE Joint Genome Institute"/>
            <person name="Vesth T.C."/>
            <person name="Nybo J."/>
            <person name="Theobald S."/>
            <person name="Brandl J."/>
            <person name="Frisvad J.C."/>
            <person name="Nielsen K.F."/>
            <person name="Lyhne E.K."/>
            <person name="Kogle M.E."/>
            <person name="Kuo A."/>
            <person name="Riley R."/>
            <person name="Clum A."/>
            <person name="Nolan M."/>
            <person name="Lipzen A."/>
            <person name="Salamov A."/>
            <person name="Henrissat B."/>
            <person name="Wiebenga A."/>
            <person name="De vries R.P."/>
            <person name="Grigoriev I.V."/>
            <person name="Mortensen U.H."/>
            <person name="Andersen M.R."/>
            <person name="Baker S.E."/>
        </authorList>
    </citation>
    <scope>NUCLEOTIDE SEQUENCE [LARGE SCALE GENOMIC DNA]</scope>
    <source>
        <strain evidence="2 3">CBS 114.80</strain>
    </source>
</reference>